<feature type="transmembrane region" description="Helical" evidence="5">
    <location>
        <begin position="143"/>
        <end position="164"/>
    </location>
</feature>
<proteinExistence type="predicted"/>
<keyword evidence="7" id="KW-1185">Reference proteome</keyword>
<organism evidence="6 7">
    <name type="scientific">Flavobacterium palustre</name>
    <dbReference type="NCBI Taxonomy" id="1476463"/>
    <lineage>
        <taxon>Bacteria</taxon>
        <taxon>Pseudomonadati</taxon>
        <taxon>Bacteroidota</taxon>
        <taxon>Flavobacteriia</taxon>
        <taxon>Flavobacteriales</taxon>
        <taxon>Flavobacteriaceae</taxon>
        <taxon>Flavobacterium</taxon>
    </lineage>
</organism>
<evidence type="ECO:0000313" key="7">
    <source>
        <dbReference type="Proteomes" id="UP000658793"/>
    </source>
</evidence>
<evidence type="ECO:0000256" key="2">
    <source>
        <dbReference type="ARBA" id="ARBA00022692"/>
    </source>
</evidence>
<keyword evidence="2 5" id="KW-0812">Transmembrane</keyword>
<gene>
    <name evidence="6" type="ORF">GCM10008015_22640</name>
</gene>
<dbReference type="Proteomes" id="UP000658793">
    <property type="component" value="Unassembled WGS sequence"/>
</dbReference>
<feature type="transmembrane region" description="Helical" evidence="5">
    <location>
        <begin position="493"/>
        <end position="513"/>
    </location>
</feature>
<comment type="subcellular location">
    <subcellularLocation>
        <location evidence="1">Membrane</location>
        <topology evidence="1">Multi-pass membrane protein</topology>
    </subcellularLocation>
</comment>
<protein>
    <recommendedName>
        <fullName evidence="8">MFS transporter</fullName>
    </recommendedName>
</protein>
<feature type="transmembrane region" description="Helical" evidence="5">
    <location>
        <begin position="53"/>
        <end position="75"/>
    </location>
</feature>
<evidence type="ECO:0000256" key="4">
    <source>
        <dbReference type="ARBA" id="ARBA00023136"/>
    </source>
</evidence>
<name>A0ABQ1HLG7_9FLAO</name>
<evidence type="ECO:0000313" key="6">
    <source>
        <dbReference type="EMBL" id="GGA81332.1"/>
    </source>
</evidence>
<accession>A0ABQ1HLG7</accession>
<evidence type="ECO:0000256" key="5">
    <source>
        <dbReference type="SAM" id="Phobius"/>
    </source>
</evidence>
<dbReference type="RefSeq" id="WP_229732665.1">
    <property type="nucleotide sequence ID" value="NZ_BMGA01000005.1"/>
</dbReference>
<feature type="transmembrane region" description="Helical" evidence="5">
    <location>
        <begin position="423"/>
        <end position="442"/>
    </location>
</feature>
<keyword evidence="3 5" id="KW-1133">Transmembrane helix</keyword>
<feature type="transmembrane region" description="Helical" evidence="5">
    <location>
        <begin position="185"/>
        <end position="207"/>
    </location>
</feature>
<feature type="transmembrane region" description="Helical" evidence="5">
    <location>
        <begin position="454"/>
        <end position="473"/>
    </location>
</feature>
<evidence type="ECO:0000256" key="3">
    <source>
        <dbReference type="ARBA" id="ARBA00022989"/>
    </source>
</evidence>
<dbReference type="InterPro" id="IPR036259">
    <property type="entry name" value="MFS_trans_sf"/>
</dbReference>
<dbReference type="SUPFAM" id="SSF103473">
    <property type="entry name" value="MFS general substrate transporter"/>
    <property type="match status" value="2"/>
</dbReference>
<dbReference type="Gene3D" id="1.20.1250.20">
    <property type="entry name" value="MFS general substrate transporter like domains"/>
    <property type="match status" value="2"/>
</dbReference>
<comment type="caution">
    <text evidence="6">The sequence shown here is derived from an EMBL/GenBank/DDBJ whole genome shotgun (WGS) entry which is preliminary data.</text>
</comment>
<feature type="transmembrane region" description="Helical" evidence="5">
    <location>
        <begin position="318"/>
        <end position="336"/>
    </location>
</feature>
<dbReference type="InterPro" id="IPR044772">
    <property type="entry name" value="NO3_transporter"/>
</dbReference>
<reference evidence="7" key="1">
    <citation type="journal article" date="2019" name="Int. J. Syst. Evol. Microbiol.">
        <title>The Global Catalogue of Microorganisms (GCM) 10K type strain sequencing project: providing services to taxonomists for standard genome sequencing and annotation.</title>
        <authorList>
            <consortium name="The Broad Institute Genomics Platform"/>
            <consortium name="The Broad Institute Genome Sequencing Center for Infectious Disease"/>
            <person name="Wu L."/>
            <person name="Ma J."/>
        </authorList>
    </citation>
    <scope>NUCLEOTIDE SEQUENCE [LARGE SCALE GENOMIC DNA]</scope>
    <source>
        <strain evidence="7">CGMCC 1.12811</strain>
    </source>
</reference>
<feature type="transmembrane region" description="Helical" evidence="5">
    <location>
        <begin position="398"/>
        <end position="416"/>
    </location>
</feature>
<sequence length="553" mass="60293">MDTYLKKIGSEPENVSNETQTNQSTTWLTKWEPEDEAFWAATGSKIAWKTLTVTTLSLILSFASWFMMSVIAVKLPGLGFSFSKDQLFWLVAIPGLAAGFLRIIHTFILPIFGTRHVVTVATLLKLIPAIGIGFAVMDTTTPFWVFVLLAITTGFGGGDFSSFMPSTSLFFPKRLKGTALGIQAGIGNFGVSLAQFITPIILSVSIYGTTSVFTSIDAKETQNVLTDSTIEKQKEVFAALDVKTQNKILATVKKPVLDSVTTAVKSADNTVVFTALPLEVKSKAIANANPKLAEKILNKISPQNEAVNKRSIYIQSAAFWYIGFLLVLAFMSWFFLKSIPMKASVKEQMDIFKNKHTWYCTITYLMTFGTFAGLSAAFPLMIKFLYGDFPNAPDPLVYAFYGPLIGSASRIAFGFIADKVGGAILTTITGIGILAGAVILITQGLVSPTSMDQFPLFVGVILAMFFFTGIGNAGTFRQFPIIFSENQRQAAGVIGWTAAIAAFGPFIFSKLIGNNISANGTVTQFFIGLIVFTILATVINWWFYNRKGCERPS</sequence>
<dbReference type="EMBL" id="BMGA01000005">
    <property type="protein sequence ID" value="GGA81332.1"/>
    <property type="molecule type" value="Genomic_DNA"/>
</dbReference>
<keyword evidence="4 5" id="KW-0472">Membrane</keyword>
<evidence type="ECO:0008006" key="8">
    <source>
        <dbReference type="Google" id="ProtNLM"/>
    </source>
</evidence>
<evidence type="ECO:0000256" key="1">
    <source>
        <dbReference type="ARBA" id="ARBA00004141"/>
    </source>
</evidence>
<feature type="transmembrane region" description="Helical" evidence="5">
    <location>
        <begin position="87"/>
        <end position="105"/>
    </location>
</feature>
<feature type="transmembrane region" description="Helical" evidence="5">
    <location>
        <begin position="117"/>
        <end position="137"/>
    </location>
</feature>
<feature type="transmembrane region" description="Helical" evidence="5">
    <location>
        <begin position="525"/>
        <end position="544"/>
    </location>
</feature>
<dbReference type="PANTHER" id="PTHR23515">
    <property type="entry name" value="HIGH-AFFINITY NITRATE TRANSPORTER 2.3"/>
    <property type="match status" value="1"/>
</dbReference>
<feature type="transmembrane region" description="Helical" evidence="5">
    <location>
        <begin position="357"/>
        <end position="378"/>
    </location>
</feature>